<proteinExistence type="predicted"/>
<sequence>MKDGIHSVCQTLQTYWMFPINWGQDMWFHRKNLSRH</sequence>
<evidence type="ECO:0000313" key="1">
    <source>
        <dbReference type="EMBL" id="JAD40635.1"/>
    </source>
</evidence>
<dbReference type="AlphaFoldDB" id="A0A0A8ZV59"/>
<reference evidence="1" key="2">
    <citation type="journal article" date="2015" name="Data Brief">
        <title>Shoot transcriptome of the giant reed, Arundo donax.</title>
        <authorList>
            <person name="Barrero R.A."/>
            <person name="Guerrero F.D."/>
            <person name="Moolhuijzen P."/>
            <person name="Goolsby J.A."/>
            <person name="Tidwell J."/>
            <person name="Bellgard S.E."/>
            <person name="Bellgard M.I."/>
        </authorList>
    </citation>
    <scope>NUCLEOTIDE SEQUENCE</scope>
    <source>
        <tissue evidence="1">Shoot tissue taken approximately 20 cm above the soil surface</tissue>
    </source>
</reference>
<organism evidence="1">
    <name type="scientific">Arundo donax</name>
    <name type="common">Giant reed</name>
    <name type="synonym">Donax arundinaceus</name>
    <dbReference type="NCBI Taxonomy" id="35708"/>
    <lineage>
        <taxon>Eukaryota</taxon>
        <taxon>Viridiplantae</taxon>
        <taxon>Streptophyta</taxon>
        <taxon>Embryophyta</taxon>
        <taxon>Tracheophyta</taxon>
        <taxon>Spermatophyta</taxon>
        <taxon>Magnoliopsida</taxon>
        <taxon>Liliopsida</taxon>
        <taxon>Poales</taxon>
        <taxon>Poaceae</taxon>
        <taxon>PACMAD clade</taxon>
        <taxon>Arundinoideae</taxon>
        <taxon>Arundineae</taxon>
        <taxon>Arundo</taxon>
    </lineage>
</organism>
<dbReference type="EMBL" id="GBRH01257260">
    <property type="protein sequence ID" value="JAD40635.1"/>
    <property type="molecule type" value="Transcribed_RNA"/>
</dbReference>
<protein>
    <submittedName>
        <fullName evidence="1">Hydroxymethylglutaryl-CoA synthase</fullName>
    </submittedName>
</protein>
<name>A0A0A8ZV59_ARUDO</name>
<accession>A0A0A8ZV59</accession>
<reference evidence="1" key="1">
    <citation type="submission" date="2014-09" db="EMBL/GenBank/DDBJ databases">
        <authorList>
            <person name="Magalhaes I.L.F."/>
            <person name="Oliveira U."/>
            <person name="Santos F.R."/>
            <person name="Vidigal T.H.D.A."/>
            <person name="Brescovit A.D."/>
            <person name="Santos A.J."/>
        </authorList>
    </citation>
    <scope>NUCLEOTIDE SEQUENCE</scope>
    <source>
        <tissue evidence="1">Shoot tissue taken approximately 20 cm above the soil surface</tissue>
    </source>
</reference>